<sequence length="536" mass="59077">MHKILNRSQYPFELAKTRLQLRSDARGTRNPLVLIRQIVVSEGIGSLYTGCSVLVLGTICKASVRFLTFDYIKNALADDKGRLSTSKGILAGMAAGCVESVVAVTPTERIKTTLIDDARGPNRLGGNFLRASRMIVAEQGFLGLYRGLVPTTMKQSATVAVRMGSYNGIKEGCKHRNIPINGTTAFLMGATAGTITVYATQPFDTIKTRAQSTGGERLGQAVVELFREEGIRTFWKGSTMQLGRLMLSGGIVFSVRRKYLRDSPRPRDDAQERAELVQVISHNLVGRRGIFLTTARNMPLKSLPLRLRRQWRHFPGVVNSYGQRLSLATVQSPNLDTPAMSRFEPDRYIDYEKLDRNIQIARDHLRRPLTYAEKVIYGHLDKPETARDIVRGQSYVKVRPSRVALQDISGQMALLQFMTANLDTVTIPTTLHCDHLIIGNKGHSVDLPKSVKESKEVFDFLRNACSKYSIGFWKPGSGIIHQVVLENYAYPGGLMLGTDSHTPNAGGLGMGAIGVGGADAVDVMAGLAWELKLQKS</sequence>
<dbReference type="SUPFAM" id="SSF103506">
    <property type="entry name" value="Mitochondrial carrier"/>
    <property type="match status" value="1"/>
</dbReference>
<dbReference type="InterPro" id="IPR023395">
    <property type="entry name" value="MCP_dom_sf"/>
</dbReference>
<dbReference type="OrthoDB" id="44467at2759"/>
<proteinExistence type="inferred from homology"/>
<keyword evidence="8 9" id="KW-0472">Membrane</keyword>
<dbReference type="AlphaFoldDB" id="A0A3E2GZ83"/>
<dbReference type="GO" id="GO:0046872">
    <property type="term" value="F:metal ion binding"/>
    <property type="evidence" value="ECO:0007669"/>
    <property type="project" value="UniProtKB-KW"/>
</dbReference>
<dbReference type="PANTHER" id="PTHR43160">
    <property type="entry name" value="ACONITATE HYDRATASE B"/>
    <property type="match status" value="1"/>
</dbReference>
<evidence type="ECO:0000313" key="12">
    <source>
        <dbReference type="EMBL" id="RFU26053.1"/>
    </source>
</evidence>
<feature type="repeat" description="Solcar" evidence="9">
    <location>
        <begin position="1"/>
        <end position="75"/>
    </location>
</feature>
<dbReference type="InterPro" id="IPR015931">
    <property type="entry name" value="Acnase/IPM_dHydase_lsu_aba_1/3"/>
</dbReference>
<evidence type="ECO:0000256" key="6">
    <source>
        <dbReference type="ARBA" id="ARBA00023004"/>
    </source>
</evidence>
<keyword evidence="7" id="KW-0411">Iron-sulfur</keyword>
<evidence type="ECO:0000256" key="4">
    <source>
        <dbReference type="ARBA" id="ARBA00022792"/>
    </source>
</evidence>
<keyword evidence="4" id="KW-0496">Mitochondrion</keyword>
<dbReference type="InterPro" id="IPR018108">
    <property type="entry name" value="MCP_transmembrane"/>
</dbReference>
<dbReference type="InterPro" id="IPR050926">
    <property type="entry name" value="Aconitase/IPM_isomerase"/>
</dbReference>
<dbReference type="GO" id="GO:0006099">
    <property type="term" value="P:tricarboxylic acid cycle"/>
    <property type="evidence" value="ECO:0007669"/>
    <property type="project" value="TreeGrafter"/>
</dbReference>
<comment type="similarity">
    <text evidence="10">Belongs to the mitochondrial carrier (TC 2.A.29) family.</text>
</comment>
<evidence type="ECO:0000256" key="2">
    <source>
        <dbReference type="ARBA" id="ARBA00022692"/>
    </source>
</evidence>
<keyword evidence="2 9" id="KW-0812">Transmembrane</keyword>
<evidence type="ECO:0000256" key="8">
    <source>
        <dbReference type="ARBA" id="ARBA00023136"/>
    </source>
</evidence>
<dbReference type="GO" id="GO:0051539">
    <property type="term" value="F:4 iron, 4 sulfur cluster binding"/>
    <property type="evidence" value="ECO:0007669"/>
    <property type="project" value="TreeGrafter"/>
</dbReference>
<organism evidence="12 13">
    <name type="scientific">Scytalidium lignicola</name>
    <name type="common">Hyphomycete</name>
    <dbReference type="NCBI Taxonomy" id="5539"/>
    <lineage>
        <taxon>Eukaryota</taxon>
        <taxon>Fungi</taxon>
        <taxon>Dikarya</taxon>
        <taxon>Ascomycota</taxon>
        <taxon>Pezizomycotina</taxon>
        <taxon>Leotiomycetes</taxon>
        <taxon>Leotiomycetes incertae sedis</taxon>
        <taxon>Scytalidium</taxon>
    </lineage>
</organism>
<evidence type="ECO:0000256" key="5">
    <source>
        <dbReference type="ARBA" id="ARBA00022989"/>
    </source>
</evidence>
<dbReference type="SUPFAM" id="SSF53732">
    <property type="entry name" value="Aconitase iron-sulfur domain"/>
    <property type="match status" value="1"/>
</dbReference>
<dbReference type="PANTHER" id="PTHR43160:SF3">
    <property type="entry name" value="ACONITATE HYDRATASE, MITOCHONDRIAL"/>
    <property type="match status" value="1"/>
</dbReference>
<keyword evidence="10" id="KW-0813">Transport</keyword>
<evidence type="ECO:0000256" key="7">
    <source>
        <dbReference type="ARBA" id="ARBA00023014"/>
    </source>
</evidence>
<keyword evidence="13" id="KW-1185">Reference proteome</keyword>
<feature type="repeat" description="Solcar" evidence="9">
    <location>
        <begin position="180"/>
        <end position="262"/>
    </location>
</feature>
<evidence type="ECO:0000256" key="1">
    <source>
        <dbReference type="ARBA" id="ARBA00004141"/>
    </source>
</evidence>
<dbReference type="PROSITE" id="PS50920">
    <property type="entry name" value="SOLCAR"/>
    <property type="match status" value="3"/>
</dbReference>
<accession>A0A3E2GZ83</accession>
<keyword evidence="6" id="KW-0408">Iron</keyword>
<gene>
    <name evidence="12" type="ORF">B7463_g10284</name>
</gene>
<dbReference type="Pfam" id="PF00153">
    <property type="entry name" value="Mito_carr"/>
    <property type="match status" value="3"/>
</dbReference>
<dbReference type="Pfam" id="PF00330">
    <property type="entry name" value="Aconitase"/>
    <property type="match status" value="1"/>
</dbReference>
<dbReference type="Proteomes" id="UP000258309">
    <property type="component" value="Unassembled WGS sequence"/>
</dbReference>
<dbReference type="GO" id="GO:0005829">
    <property type="term" value="C:cytosol"/>
    <property type="evidence" value="ECO:0007669"/>
    <property type="project" value="TreeGrafter"/>
</dbReference>
<dbReference type="GO" id="GO:0003994">
    <property type="term" value="F:aconitate hydratase activity"/>
    <property type="evidence" value="ECO:0007669"/>
    <property type="project" value="TreeGrafter"/>
</dbReference>
<evidence type="ECO:0000256" key="10">
    <source>
        <dbReference type="RuleBase" id="RU000488"/>
    </source>
</evidence>
<dbReference type="FunFam" id="3.30.499.10:FF:000004">
    <property type="entry name" value="Aconitate hydratase, mitochondrial"/>
    <property type="match status" value="1"/>
</dbReference>
<feature type="non-terminal residue" evidence="12">
    <location>
        <position position="536"/>
    </location>
</feature>
<feature type="repeat" description="Solcar" evidence="9">
    <location>
        <begin position="83"/>
        <end position="172"/>
    </location>
</feature>
<dbReference type="Gene3D" id="1.50.40.10">
    <property type="entry name" value="Mitochondrial carrier domain"/>
    <property type="match status" value="1"/>
</dbReference>
<feature type="domain" description="Aconitase/3-isopropylmalate dehydratase large subunit alpha/beta/alpha" evidence="11">
    <location>
        <begin position="373"/>
        <end position="535"/>
    </location>
</feature>
<dbReference type="EMBL" id="NCSJ02000288">
    <property type="protein sequence ID" value="RFU26053.1"/>
    <property type="molecule type" value="Genomic_DNA"/>
</dbReference>
<name>A0A3E2GZ83_SCYLI</name>
<dbReference type="PRINTS" id="PR00415">
    <property type="entry name" value="ACONITASE"/>
</dbReference>
<keyword evidence="5" id="KW-1133">Transmembrane helix</keyword>
<reference evidence="12 13" key="1">
    <citation type="submission" date="2018-05" db="EMBL/GenBank/DDBJ databases">
        <title>Draft genome sequence of Scytalidium lignicola DSM 105466, a ubiquitous saprotrophic fungus.</title>
        <authorList>
            <person name="Buettner E."/>
            <person name="Gebauer A.M."/>
            <person name="Hofrichter M."/>
            <person name="Liers C."/>
            <person name="Kellner H."/>
        </authorList>
    </citation>
    <scope>NUCLEOTIDE SEQUENCE [LARGE SCALE GENOMIC DNA]</scope>
    <source>
        <strain evidence="12 13">DSM 105466</strain>
    </source>
</reference>
<keyword evidence="3" id="KW-0479">Metal-binding</keyword>
<evidence type="ECO:0000256" key="9">
    <source>
        <dbReference type="PROSITE-ProRule" id="PRU00282"/>
    </source>
</evidence>
<feature type="non-terminal residue" evidence="12">
    <location>
        <position position="1"/>
    </location>
</feature>
<comment type="caution">
    <text evidence="12">The sequence shown here is derived from an EMBL/GenBank/DDBJ whole genome shotgun (WGS) entry which is preliminary data.</text>
</comment>
<dbReference type="InterPro" id="IPR036008">
    <property type="entry name" value="Aconitase_4Fe-4S_dom"/>
</dbReference>
<dbReference type="GO" id="GO:0016020">
    <property type="term" value="C:membrane"/>
    <property type="evidence" value="ECO:0007669"/>
    <property type="project" value="UniProtKB-SubCell"/>
</dbReference>
<dbReference type="STRING" id="5539.A0A3E2GZ83"/>
<dbReference type="Gene3D" id="3.30.499.10">
    <property type="entry name" value="Aconitase, domain 3"/>
    <property type="match status" value="1"/>
</dbReference>
<keyword evidence="4" id="KW-0999">Mitochondrion inner membrane</keyword>
<comment type="subcellular location">
    <subcellularLocation>
        <location evidence="1">Membrane</location>
        <topology evidence="1">Multi-pass membrane protein</topology>
    </subcellularLocation>
</comment>
<dbReference type="InterPro" id="IPR001030">
    <property type="entry name" value="Acoase/IPM_deHydtase_lsu_aba"/>
</dbReference>
<evidence type="ECO:0000256" key="3">
    <source>
        <dbReference type="ARBA" id="ARBA00022723"/>
    </source>
</evidence>
<protein>
    <recommendedName>
        <fullName evidence="11">Aconitase/3-isopropylmalate dehydratase large subunit alpha/beta/alpha domain-containing protein</fullName>
    </recommendedName>
</protein>
<evidence type="ECO:0000313" key="13">
    <source>
        <dbReference type="Proteomes" id="UP000258309"/>
    </source>
</evidence>
<evidence type="ECO:0000259" key="11">
    <source>
        <dbReference type="Pfam" id="PF00330"/>
    </source>
</evidence>